<comment type="caution">
    <text evidence="7">The sequence shown here is derived from an EMBL/GenBank/DDBJ whole genome shotgun (WGS) entry which is preliminary data.</text>
</comment>
<dbReference type="SUPFAM" id="SSF88946">
    <property type="entry name" value="Sigma2 domain of RNA polymerase sigma factors"/>
    <property type="match status" value="1"/>
</dbReference>
<evidence type="ECO:0000259" key="6">
    <source>
        <dbReference type="Pfam" id="PF08281"/>
    </source>
</evidence>
<dbReference type="InterPro" id="IPR013324">
    <property type="entry name" value="RNA_pol_sigma_r3/r4-like"/>
</dbReference>
<comment type="similarity">
    <text evidence="1">Belongs to the sigma-70 factor family. ECF subfamily.</text>
</comment>
<sequence length="200" mass="23832">MVFQGDKESLSDADLFLRIKDGDTTSFQLLYNRHIDKIYSYAYSLNLEEDDAEDCIQEVFTSLWQRRAQLQVDNLGAWLFMALKKQMLFQLRKKKYQDQYVDQIVRFVSPFYDPVLDTLQEKQLQEFLEVQIQHLPPRMQEVFRLSRIDQLSHKEIAAQLQISELTVKKQINSVLKIFKHKLGYKSVETLLIIFYLLDKK</sequence>
<dbReference type="InterPro" id="IPR013249">
    <property type="entry name" value="RNA_pol_sigma70_r4_t2"/>
</dbReference>
<dbReference type="InterPro" id="IPR039425">
    <property type="entry name" value="RNA_pol_sigma-70-like"/>
</dbReference>
<keyword evidence="3" id="KW-0731">Sigma factor</keyword>
<dbReference type="Proteomes" id="UP001500101">
    <property type="component" value="Unassembled WGS sequence"/>
</dbReference>
<evidence type="ECO:0000256" key="1">
    <source>
        <dbReference type="ARBA" id="ARBA00010641"/>
    </source>
</evidence>
<dbReference type="NCBIfam" id="TIGR02937">
    <property type="entry name" value="sigma70-ECF"/>
    <property type="match status" value="1"/>
</dbReference>
<evidence type="ECO:0000256" key="2">
    <source>
        <dbReference type="ARBA" id="ARBA00023015"/>
    </source>
</evidence>
<reference evidence="8" key="1">
    <citation type="journal article" date="2019" name="Int. J. Syst. Evol. Microbiol.">
        <title>The Global Catalogue of Microorganisms (GCM) 10K type strain sequencing project: providing services to taxonomists for standard genome sequencing and annotation.</title>
        <authorList>
            <consortium name="The Broad Institute Genomics Platform"/>
            <consortium name="The Broad Institute Genome Sequencing Center for Infectious Disease"/>
            <person name="Wu L."/>
            <person name="Ma J."/>
        </authorList>
    </citation>
    <scope>NUCLEOTIDE SEQUENCE [LARGE SCALE GENOMIC DNA]</scope>
    <source>
        <strain evidence="8">JCM 16704</strain>
    </source>
</reference>
<dbReference type="Gene3D" id="1.10.10.10">
    <property type="entry name" value="Winged helix-like DNA-binding domain superfamily/Winged helix DNA-binding domain"/>
    <property type="match status" value="1"/>
</dbReference>
<dbReference type="EMBL" id="BAAAZI010000001">
    <property type="protein sequence ID" value="GAA4131202.1"/>
    <property type="molecule type" value="Genomic_DNA"/>
</dbReference>
<dbReference type="InterPro" id="IPR014284">
    <property type="entry name" value="RNA_pol_sigma-70_dom"/>
</dbReference>
<evidence type="ECO:0000256" key="3">
    <source>
        <dbReference type="ARBA" id="ARBA00023082"/>
    </source>
</evidence>
<feature type="domain" description="RNA polymerase sigma-70 region 2" evidence="5">
    <location>
        <begin position="30"/>
        <end position="95"/>
    </location>
</feature>
<dbReference type="SUPFAM" id="SSF88659">
    <property type="entry name" value="Sigma3 and sigma4 domains of RNA polymerase sigma factors"/>
    <property type="match status" value="1"/>
</dbReference>
<gene>
    <name evidence="7" type="ORF">GCM10022216_01060</name>
</gene>
<organism evidence="7 8">
    <name type="scientific">Sphingobacterium kyonggiense</name>
    <dbReference type="NCBI Taxonomy" id="714075"/>
    <lineage>
        <taxon>Bacteria</taxon>
        <taxon>Pseudomonadati</taxon>
        <taxon>Bacteroidota</taxon>
        <taxon>Sphingobacteriia</taxon>
        <taxon>Sphingobacteriales</taxon>
        <taxon>Sphingobacteriaceae</taxon>
        <taxon>Sphingobacterium</taxon>
    </lineage>
</organism>
<dbReference type="PANTHER" id="PTHR43133:SF46">
    <property type="entry name" value="RNA POLYMERASE SIGMA-70 FACTOR ECF SUBFAMILY"/>
    <property type="match status" value="1"/>
</dbReference>
<dbReference type="InterPro" id="IPR013325">
    <property type="entry name" value="RNA_pol_sigma_r2"/>
</dbReference>
<dbReference type="RefSeq" id="WP_344672729.1">
    <property type="nucleotide sequence ID" value="NZ_BAAAZI010000001.1"/>
</dbReference>
<keyword evidence="4" id="KW-0804">Transcription</keyword>
<dbReference type="PANTHER" id="PTHR43133">
    <property type="entry name" value="RNA POLYMERASE ECF-TYPE SIGMA FACTO"/>
    <property type="match status" value="1"/>
</dbReference>
<dbReference type="InterPro" id="IPR036388">
    <property type="entry name" value="WH-like_DNA-bd_sf"/>
</dbReference>
<evidence type="ECO:0000256" key="4">
    <source>
        <dbReference type="ARBA" id="ARBA00023163"/>
    </source>
</evidence>
<name>A0ABP7Y684_9SPHI</name>
<evidence type="ECO:0000313" key="8">
    <source>
        <dbReference type="Proteomes" id="UP001500101"/>
    </source>
</evidence>
<keyword evidence="8" id="KW-1185">Reference proteome</keyword>
<dbReference type="Gene3D" id="1.10.1740.10">
    <property type="match status" value="1"/>
</dbReference>
<dbReference type="Pfam" id="PF08281">
    <property type="entry name" value="Sigma70_r4_2"/>
    <property type="match status" value="1"/>
</dbReference>
<protein>
    <submittedName>
        <fullName evidence="7">RNA polymerase sigma-70 factor</fullName>
    </submittedName>
</protein>
<feature type="domain" description="RNA polymerase sigma factor 70 region 4 type 2" evidence="6">
    <location>
        <begin position="130"/>
        <end position="171"/>
    </location>
</feature>
<dbReference type="Pfam" id="PF04542">
    <property type="entry name" value="Sigma70_r2"/>
    <property type="match status" value="1"/>
</dbReference>
<evidence type="ECO:0000313" key="7">
    <source>
        <dbReference type="EMBL" id="GAA4131202.1"/>
    </source>
</evidence>
<keyword evidence="2" id="KW-0805">Transcription regulation</keyword>
<accession>A0ABP7Y684</accession>
<proteinExistence type="inferred from homology"/>
<evidence type="ECO:0000259" key="5">
    <source>
        <dbReference type="Pfam" id="PF04542"/>
    </source>
</evidence>
<dbReference type="InterPro" id="IPR007627">
    <property type="entry name" value="RNA_pol_sigma70_r2"/>
</dbReference>